<feature type="chain" id="PRO_5019278364" evidence="8">
    <location>
        <begin position="23"/>
        <end position="409"/>
    </location>
</feature>
<feature type="signal peptide" evidence="8">
    <location>
        <begin position="1"/>
        <end position="22"/>
    </location>
</feature>
<dbReference type="EMBL" id="RAQO01000004">
    <property type="protein sequence ID" value="RKF19907.1"/>
    <property type="molecule type" value="Genomic_DNA"/>
</dbReference>
<dbReference type="SUPFAM" id="SSF56935">
    <property type="entry name" value="Porins"/>
    <property type="match status" value="1"/>
</dbReference>
<evidence type="ECO:0000313" key="10">
    <source>
        <dbReference type="Proteomes" id="UP000286482"/>
    </source>
</evidence>
<dbReference type="Gene3D" id="2.40.160.60">
    <property type="entry name" value="Outer membrane protein transport protein (OMPP1/FadL/TodX)"/>
    <property type="match status" value="1"/>
</dbReference>
<dbReference type="Proteomes" id="UP000286482">
    <property type="component" value="Unassembled WGS sequence"/>
</dbReference>
<protein>
    <submittedName>
        <fullName evidence="9">Aromatic hydrocarbon degradation protein</fullName>
    </submittedName>
</protein>
<dbReference type="PANTHER" id="PTHR35093">
    <property type="entry name" value="OUTER MEMBRANE PROTEIN NMB0088-RELATED"/>
    <property type="match status" value="1"/>
</dbReference>
<gene>
    <name evidence="9" type="ORF">DBZ36_05460</name>
</gene>
<evidence type="ECO:0000256" key="1">
    <source>
        <dbReference type="ARBA" id="ARBA00004571"/>
    </source>
</evidence>
<evidence type="ECO:0000256" key="4">
    <source>
        <dbReference type="ARBA" id="ARBA00022692"/>
    </source>
</evidence>
<dbReference type="PROSITE" id="PS51257">
    <property type="entry name" value="PROKAR_LIPOPROTEIN"/>
    <property type="match status" value="1"/>
</dbReference>
<keyword evidence="5 8" id="KW-0732">Signal</keyword>
<comment type="similarity">
    <text evidence="2">Belongs to the OmpP1/FadL family.</text>
</comment>
<dbReference type="OrthoDB" id="19849at2"/>
<comment type="subcellular location">
    <subcellularLocation>
        <location evidence="1">Cell outer membrane</location>
        <topology evidence="1">Multi-pass membrane protein</topology>
    </subcellularLocation>
</comment>
<organism evidence="9 10">
    <name type="scientific">Alginatibacterium sediminis</name>
    <dbReference type="NCBI Taxonomy" id="2164068"/>
    <lineage>
        <taxon>Bacteria</taxon>
        <taxon>Pseudomonadati</taxon>
        <taxon>Pseudomonadota</taxon>
        <taxon>Gammaproteobacteria</taxon>
        <taxon>Alteromonadales</taxon>
        <taxon>Alteromonadaceae</taxon>
        <taxon>Alginatibacterium</taxon>
    </lineage>
</organism>
<reference evidence="9 10" key="1">
    <citation type="submission" date="2018-09" db="EMBL/GenBank/DDBJ databases">
        <authorList>
            <person name="Wang Z."/>
        </authorList>
    </citation>
    <scope>NUCLEOTIDE SEQUENCE [LARGE SCALE GENOMIC DNA]</scope>
    <source>
        <strain evidence="9 10">ALS 81</strain>
    </source>
</reference>
<keyword evidence="10" id="KW-1185">Reference proteome</keyword>
<dbReference type="Pfam" id="PF03349">
    <property type="entry name" value="Toluene_X"/>
    <property type="match status" value="1"/>
</dbReference>
<dbReference type="RefSeq" id="WP_120353911.1">
    <property type="nucleotide sequence ID" value="NZ_RAQO01000004.1"/>
</dbReference>
<evidence type="ECO:0000256" key="2">
    <source>
        <dbReference type="ARBA" id="ARBA00008163"/>
    </source>
</evidence>
<dbReference type="AlphaFoldDB" id="A0A420EGV7"/>
<evidence type="ECO:0000256" key="3">
    <source>
        <dbReference type="ARBA" id="ARBA00022452"/>
    </source>
</evidence>
<dbReference type="PANTHER" id="PTHR35093:SF1">
    <property type="entry name" value="OUTER MEMBRANE LONG-CHAIN FATTY ACID RECEPTOR FADL FAMILY"/>
    <property type="match status" value="1"/>
</dbReference>
<evidence type="ECO:0000256" key="8">
    <source>
        <dbReference type="SAM" id="SignalP"/>
    </source>
</evidence>
<comment type="caution">
    <text evidence="9">The sequence shown here is derived from an EMBL/GenBank/DDBJ whole genome shotgun (WGS) entry which is preliminary data.</text>
</comment>
<evidence type="ECO:0000256" key="5">
    <source>
        <dbReference type="ARBA" id="ARBA00022729"/>
    </source>
</evidence>
<keyword evidence="4" id="KW-0812">Transmembrane</keyword>
<accession>A0A420EGV7</accession>
<name>A0A420EGV7_9ALTE</name>
<proteinExistence type="inferred from homology"/>
<evidence type="ECO:0000313" key="9">
    <source>
        <dbReference type="EMBL" id="RKF19907.1"/>
    </source>
</evidence>
<dbReference type="GO" id="GO:0015483">
    <property type="term" value="F:long-chain fatty acid transporting porin activity"/>
    <property type="evidence" value="ECO:0007669"/>
    <property type="project" value="TreeGrafter"/>
</dbReference>
<keyword evidence="6" id="KW-0472">Membrane</keyword>
<evidence type="ECO:0000256" key="7">
    <source>
        <dbReference type="ARBA" id="ARBA00023237"/>
    </source>
</evidence>
<dbReference type="InterPro" id="IPR005017">
    <property type="entry name" value="OMPP1/FadL/TodX"/>
</dbReference>
<dbReference type="GO" id="GO:0009279">
    <property type="term" value="C:cell outer membrane"/>
    <property type="evidence" value="ECO:0007669"/>
    <property type="project" value="UniProtKB-SubCell"/>
</dbReference>
<evidence type="ECO:0000256" key="6">
    <source>
        <dbReference type="ARBA" id="ARBA00023136"/>
    </source>
</evidence>
<sequence length="409" mass="43663">MSLSKQTLCLTALAIACGQASAAGFQVNAQSAAGLGRAMAGDAVIADNASVLSRNPAAMALFDQKELSVGATYADISVDVQDVAYAGGPTIGSESNAADNKVIPNIYYIQPINEKWAYGLAAFTNYGTGTDVSSLANNNPLAPADLLGVTNITTMNLNASVSYRITEQWSLGFGIDALYGSGELTRESAIPQVGKLINVDADGWDIGGIVGTTFELNPNHRWGMSYRASPKFKASGTVDFGGVSFDDINIPVPSIFQIAGFHQLNETWAVHYTAQHTSWSDFDKITVSGNGIEPTLKEYNWKDSWLYSVGGTYTLSPQWTLRAGYMFDNGVVGETSSISIPDSDRQWYTGGATYAFNAKQSVDLGIAVVRGKNVTVNEESAFPPPAGSTVTAQTRSDAVYYSMSYNHKF</sequence>
<keyword evidence="7" id="KW-0998">Cell outer membrane</keyword>
<keyword evidence="3" id="KW-1134">Transmembrane beta strand</keyword>